<dbReference type="OrthoDB" id="263362at2"/>
<evidence type="ECO:0008006" key="3">
    <source>
        <dbReference type="Google" id="ProtNLM"/>
    </source>
</evidence>
<reference evidence="2" key="1">
    <citation type="submission" date="2016-10" db="EMBL/GenBank/DDBJ databases">
        <authorList>
            <person name="Varghese N."/>
            <person name="Submissions S."/>
        </authorList>
    </citation>
    <scope>NUCLEOTIDE SEQUENCE [LARGE SCALE GENOMIC DNA]</scope>
    <source>
        <strain evidence="2">DSM 45245</strain>
    </source>
</reference>
<name>A0A1H3M0E5_9ACTN</name>
<dbReference type="EMBL" id="FNPH01000003">
    <property type="protein sequence ID" value="SDY70171.1"/>
    <property type="molecule type" value="Genomic_DNA"/>
</dbReference>
<proteinExistence type="predicted"/>
<organism evidence="1 2">
    <name type="scientific">Micromonospora pattaloongensis</name>
    <dbReference type="NCBI Taxonomy" id="405436"/>
    <lineage>
        <taxon>Bacteria</taxon>
        <taxon>Bacillati</taxon>
        <taxon>Actinomycetota</taxon>
        <taxon>Actinomycetes</taxon>
        <taxon>Micromonosporales</taxon>
        <taxon>Micromonosporaceae</taxon>
        <taxon>Micromonospora</taxon>
    </lineage>
</organism>
<protein>
    <recommendedName>
        <fullName evidence="3">Hemerythrin HHE cation binding domain-containing protein</fullName>
    </recommendedName>
</protein>
<dbReference type="Proteomes" id="UP000242415">
    <property type="component" value="Unassembled WGS sequence"/>
</dbReference>
<evidence type="ECO:0000313" key="2">
    <source>
        <dbReference type="Proteomes" id="UP000242415"/>
    </source>
</evidence>
<keyword evidence="2" id="KW-1185">Reference proteome</keyword>
<dbReference type="STRING" id="405436.SAMN05444365_103179"/>
<accession>A0A1H3M0E5</accession>
<dbReference type="RefSeq" id="WP_139307227.1">
    <property type="nucleotide sequence ID" value="NZ_FNPH01000003.1"/>
</dbReference>
<evidence type="ECO:0000313" key="1">
    <source>
        <dbReference type="EMBL" id="SDY70171.1"/>
    </source>
</evidence>
<gene>
    <name evidence="1" type="ORF">SAMN05444365_103179</name>
</gene>
<dbReference type="AlphaFoldDB" id="A0A1H3M0E5"/>
<sequence>MAPGASQQTAAYAECVRQSSAADAAPTPTVALRVVRPHRTTLLGAIAAFEAALVVPAADPQWREFVGTRLHALRVAFTEHILLTEGTDGLYADLLAHAPRLARDVWRLTREHTAIAAGMSVLQHRIDSRDLSIEQLRDWADELLRALSRHRQRGADLIYDAYGTDIGGET</sequence>